<sequence length="70" mass="7490">MALARCVRPKLQQSWASVHCTRSRSGFAGKRIRSGNRPTGIIGQVHTMEGKVTSRDGSGRAGGVLDLVLL</sequence>
<protein>
    <submittedName>
        <fullName evidence="1 2">TonB-dependent receptor</fullName>
    </submittedName>
</protein>
<gene>
    <name evidence="1" type="ORF">ZHAS_00015856</name>
</gene>
<dbReference type="VEuPathDB" id="VectorBase:ASIC015856"/>
<dbReference type="AlphaFoldDB" id="A0A084WC39"/>
<reference evidence="1 3" key="1">
    <citation type="journal article" date="2014" name="BMC Genomics">
        <title>Genome sequence of Anopheles sinensis provides insight into genetics basis of mosquito competence for malaria parasites.</title>
        <authorList>
            <person name="Zhou D."/>
            <person name="Zhang D."/>
            <person name="Ding G."/>
            <person name="Shi L."/>
            <person name="Hou Q."/>
            <person name="Ye Y."/>
            <person name="Xu Y."/>
            <person name="Zhou H."/>
            <person name="Xiong C."/>
            <person name="Li S."/>
            <person name="Yu J."/>
            <person name="Hong S."/>
            <person name="Yu X."/>
            <person name="Zou P."/>
            <person name="Chen C."/>
            <person name="Chang X."/>
            <person name="Wang W."/>
            <person name="Lv Y."/>
            <person name="Sun Y."/>
            <person name="Ma L."/>
            <person name="Shen B."/>
            <person name="Zhu C."/>
        </authorList>
    </citation>
    <scope>NUCLEOTIDE SEQUENCE [LARGE SCALE GENOMIC DNA]</scope>
</reference>
<reference evidence="2" key="2">
    <citation type="submission" date="2020-05" db="UniProtKB">
        <authorList>
            <consortium name="EnsemblMetazoa"/>
        </authorList>
    </citation>
    <scope>IDENTIFICATION</scope>
</reference>
<evidence type="ECO:0000313" key="2">
    <source>
        <dbReference type="EnsemblMetazoa" id="ASIC015856-PA"/>
    </source>
</evidence>
<proteinExistence type="predicted"/>
<dbReference type="Proteomes" id="UP000030765">
    <property type="component" value="Unassembled WGS sequence"/>
</dbReference>
<accession>A0A084WC39</accession>
<organism evidence="1">
    <name type="scientific">Anopheles sinensis</name>
    <name type="common">Mosquito</name>
    <dbReference type="NCBI Taxonomy" id="74873"/>
    <lineage>
        <taxon>Eukaryota</taxon>
        <taxon>Metazoa</taxon>
        <taxon>Ecdysozoa</taxon>
        <taxon>Arthropoda</taxon>
        <taxon>Hexapoda</taxon>
        <taxon>Insecta</taxon>
        <taxon>Pterygota</taxon>
        <taxon>Neoptera</taxon>
        <taxon>Endopterygota</taxon>
        <taxon>Diptera</taxon>
        <taxon>Nematocera</taxon>
        <taxon>Culicoidea</taxon>
        <taxon>Culicidae</taxon>
        <taxon>Anophelinae</taxon>
        <taxon>Anopheles</taxon>
    </lineage>
</organism>
<dbReference type="EMBL" id="ATLV01022555">
    <property type="status" value="NOT_ANNOTATED_CDS"/>
    <property type="molecule type" value="Genomic_DNA"/>
</dbReference>
<evidence type="ECO:0000313" key="3">
    <source>
        <dbReference type="Proteomes" id="UP000030765"/>
    </source>
</evidence>
<dbReference type="EMBL" id="KE525333">
    <property type="protein sequence ID" value="KFB47783.1"/>
    <property type="molecule type" value="Genomic_DNA"/>
</dbReference>
<name>A0A084WC39_ANOSI</name>
<keyword evidence="1" id="KW-0675">Receptor</keyword>
<dbReference type="EnsemblMetazoa" id="ASIC015856-RA">
    <property type="protein sequence ID" value="ASIC015856-PA"/>
    <property type="gene ID" value="ASIC015856"/>
</dbReference>
<keyword evidence="3" id="KW-1185">Reference proteome</keyword>
<evidence type="ECO:0000313" key="1">
    <source>
        <dbReference type="EMBL" id="KFB47783.1"/>
    </source>
</evidence>